<dbReference type="SMART" id="SM01058">
    <property type="entry name" value="CarD_TRCF"/>
    <property type="match status" value="1"/>
</dbReference>
<keyword evidence="6 9" id="KW-0067">ATP-binding</keyword>
<organism evidence="12 13">
    <name type="scientific">Candidatus Faecalibacterium intestinavium</name>
    <dbReference type="NCBI Taxonomy" id="2838580"/>
    <lineage>
        <taxon>Bacteria</taxon>
        <taxon>Bacillati</taxon>
        <taxon>Bacillota</taxon>
        <taxon>Clostridia</taxon>
        <taxon>Eubacteriales</taxon>
        <taxon>Oscillospiraceae</taxon>
        <taxon>Faecalibacterium</taxon>
    </lineage>
</organism>
<dbReference type="InterPro" id="IPR005118">
    <property type="entry name" value="TRCF_C"/>
</dbReference>
<evidence type="ECO:0000259" key="11">
    <source>
        <dbReference type="PROSITE" id="PS51194"/>
    </source>
</evidence>
<evidence type="ECO:0000256" key="5">
    <source>
        <dbReference type="ARBA" id="ARBA00022806"/>
    </source>
</evidence>
<dbReference type="PANTHER" id="PTHR47964:SF1">
    <property type="entry name" value="ATP-DEPENDENT DNA HELICASE HOMOLOG RECG, CHLOROPLASTIC"/>
    <property type="match status" value="1"/>
</dbReference>
<dbReference type="GO" id="GO:0000716">
    <property type="term" value="P:transcription-coupled nucleotide-excision repair, DNA damage recognition"/>
    <property type="evidence" value="ECO:0007669"/>
    <property type="project" value="UniProtKB-UniRule"/>
</dbReference>
<keyword evidence="2 9" id="KW-0547">Nucleotide-binding</keyword>
<reference evidence="12" key="1">
    <citation type="journal article" date="2021" name="PeerJ">
        <title>Extensive microbial diversity within the chicken gut microbiome revealed by metagenomics and culture.</title>
        <authorList>
            <person name="Gilroy R."/>
            <person name="Ravi A."/>
            <person name="Getino M."/>
            <person name="Pursley I."/>
            <person name="Horton D.L."/>
            <person name="Alikhan N.F."/>
            <person name="Baker D."/>
            <person name="Gharbi K."/>
            <person name="Hall N."/>
            <person name="Watson M."/>
            <person name="Adriaenssens E.M."/>
            <person name="Foster-Nyarko E."/>
            <person name="Jarju S."/>
            <person name="Secka A."/>
            <person name="Antonio M."/>
            <person name="Oren A."/>
            <person name="Chaudhuri R.R."/>
            <person name="La Ragione R."/>
            <person name="Hildebrand F."/>
            <person name="Pallen M.J."/>
        </authorList>
    </citation>
    <scope>NUCLEOTIDE SEQUENCE</scope>
    <source>
        <strain evidence="12">742</strain>
    </source>
</reference>
<keyword evidence="8 9" id="KW-0234">DNA repair</keyword>
<dbReference type="Gene3D" id="3.90.1150.50">
    <property type="entry name" value="Transcription-repair-coupling factor, D7 domain"/>
    <property type="match status" value="1"/>
</dbReference>
<keyword evidence="1 9" id="KW-0963">Cytoplasm</keyword>
<dbReference type="SUPFAM" id="SSF143517">
    <property type="entry name" value="TRCF domain-like"/>
    <property type="match status" value="1"/>
</dbReference>
<dbReference type="PROSITE" id="PS51192">
    <property type="entry name" value="HELICASE_ATP_BIND_1"/>
    <property type="match status" value="1"/>
</dbReference>
<dbReference type="SMART" id="SM00487">
    <property type="entry name" value="DEXDc"/>
    <property type="match status" value="1"/>
</dbReference>
<dbReference type="SUPFAM" id="SSF141259">
    <property type="entry name" value="CarD-like"/>
    <property type="match status" value="1"/>
</dbReference>
<dbReference type="CDD" id="cd17991">
    <property type="entry name" value="DEXHc_TRCF"/>
    <property type="match status" value="1"/>
</dbReference>
<evidence type="ECO:0000256" key="1">
    <source>
        <dbReference type="ARBA" id="ARBA00022490"/>
    </source>
</evidence>
<dbReference type="GO" id="GO:0005737">
    <property type="term" value="C:cytoplasm"/>
    <property type="evidence" value="ECO:0007669"/>
    <property type="project" value="UniProtKB-SubCell"/>
</dbReference>
<dbReference type="Gene3D" id="3.40.50.300">
    <property type="entry name" value="P-loop containing nucleotide triphosphate hydrolases"/>
    <property type="match status" value="2"/>
</dbReference>
<dbReference type="InterPro" id="IPR001650">
    <property type="entry name" value="Helicase_C-like"/>
</dbReference>
<dbReference type="EC" id="3.6.4.-" evidence="9"/>
<dbReference type="InterPro" id="IPR004576">
    <property type="entry name" value="Mfd"/>
</dbReference>
<dbReference type="InterPro" id="IPR014001">
    <property type="entry name" value="Helicase_ATP-bd"/>
</dbReference>
<sequence length="1166" mass="128640">MYEALLKATPEYQKIAASFAGPGPAALFGLPPAGRVLLYAALQKDLGRTLCIVTPGEAEATHFAEDLKALGLAAAVFPPRDFMLRPVEGAGREYEYRRLSVLGELAGGRLQAVCVPAEALLQYTVPPDEFRANTLTLKPGTVYNRDTLIQRLFAAGYIRRSQVEGPGQFSVRGDIVDIYAPDMRAPARIEYWDDEIDSIFSFDLLTQRRDTALEKIHLSPAREVLFGDAAATAEALRAAQKKARGKHRAALEAAMSADLAQLDSGCVPEAMDKYYGLRYPSPATLLDHLSSPLFILDEVGGIRDAQKATEYRRGEELTGLLEEGVLCPGLDVLYQTMTDLVLAAQKQSTLLCENFLRGMNEFQLKDLINAEAHASPNWNGDLRTLTEDLGPLVEQGFAVALFAGTPKTAAALTRDLADKGYAVSMSRDVRPSKGLVQVLPGHLHAGCSFPFARFAVLSSRRHGLDEAAEQKKKRKKTKNALTSLSDVKPGDYVVHQSHGIGMYAGIQRLEVQGAIKDYLKIQYSGADVLYVPVTQLDLLSRYTAPGDEEKVKLAKLGGAEWQRTRAKVKKATEEMAQELIELYARRRQAKGFAFPADGDWQQDFEARFAYDETDDQLSATAEIKQDMEKGWPMDRLLCGDVGVGKTEVALRAAFKCVMGGKQCAILAPTTLLAWQHYNTILSRMEAFPVQVGLLSRFRTAKQQKETLRGLQAGNVDIVVGTHRLLSKDVRFHDLGLVIIDEEQRFGVKHKEKLKENFIGVDMLTLSATPIPRTLNMAMSGIRDMSTIEEPPIERQPVETFVLEYNESILAEAIKKELARGGQVYYLHNRVDNIEATAARVSQMAPGARVGIAHGKMTEEELNPVWQHLLNGEIDVLVCTTLIETGIDVRNCNTLIIEDADRMGLAQLYQIRGRVGRSGRKAYAYFTFRRDKTLSDIAQKRLSAIREFTAFGSGFRIAMRDLQIRGAGSLLGHSQHGHMEAVGYDLYVKMLTEAIARAKGEPIHRDKSECLVDLRVDAYIPERYIPDGPGRIEAYRRIAAIQTPEDGADVLDELIDRYGDPPPSVSDLVSVSLVRVLATAVGVYEVTQKKDLLTLSLESLGLPMIRGLLIAFDGRVTAGAGAKPYLSVTLRPDEKPLELLQTILREMARLQNTTDTTAEPDGPTGPR</sequence>
<dbReference type="PANTHER" id="PTHR47964">
    <property type="entry name" value="ATP-DEPENDENT DNA HELICASE HOMOLOG RECG, CHLOROPLASTIC"/>
    <property type="match status" value="1"/>
</dbReference>
<protein>
    <recommendedName>
        <fullName evidence="9">Transcription-repair-coupling factor</fullName>
        <shortName evidence="9">TRCF</shortName>
        <ecNumber evidence="9">3.6.4.-</ecNumber>
    </recommendedName>
</protein>
<dbReference type="SMART" id="SM00490">
    <property type="entry name" value="HELICc"/>
    <property type="match status" value="1"/>
</dbReference>
<keyword evidence="7 9" id="KW-0238">DNA-binding</keyword>
<accession>A0A9E2KL79</accession>
<dbReference type="Pfam" id="PF00271">
    <property type="entry name" value="Helicase_C"/>
    <property type="match status" value="1"/>
</dbReference>
<dbReference type="Proteomes" id="UP000824178">
    <property type="component" value="Unassembled WGS sequence"/>
</dbReference>
<dbReference type="GO" id="GO:0003678">
    <property type="term" value="F:DNA helicase activity"/>
    <property type="evidence" value="ECO:0007669"/>
    <property type="project" value="TreeGrafter"/>
</dbReference>
<dbReference type="GO" id="GO:0006355">
    <property type="term" value="P:regulation of DNA-templated transcription"/>
    <property type="evidence" value="ECO:0007669"/>
    <property type="project" value="UniProtKB-UniRule"/>
</dbReference>
<dbReference type="EMBL" id="JAHLFH010000118">
    <property type="protein sequence ID" value="MBU3819829.1"/>
    <property type="molecule type" value="Genomic_DNA"/>
</dbReference>
<dbReference type="InterPro" id="IPR003711">
    <property type="entry name" value="CarD-like/TRCF_RID"/>
</dbReference>
<evidence type="ECO:0000256" key="2">
    <source>
        <dbReference type="ARBA" id="ARBA00022741"/>
    </source>
</evidence>
<evidence type="ECO:0000313" key="13">
    <source>
        <dbReference type="Proteomes" id="UP000824178"/>
    </source>
</evidence>
<dbReference type="Pfam" id="PF03461">
    <property type="entry name" value="TRCF"/>
    <property type="match status" value="1"/>
</dbReference>
<reference evidence="12" key="2">
    <citation type="submission" date="2021-04" db="EMBL/GenBank/DDBJ databases">
        <authorList>
            <person name="Gilroy R."/>
        </authorList>
    </citation>
    <scope>NUCLEOTIDE SEQUENCE</scope>
    <source>
        <strain evidence="12">742</strain>
    </source>
</reference>
<dbReference type="InterPro" id="IPR041471">
    <property type="entry name" value="UvrB_inter"/>
</dbReference>
<gene>
    <name evidence="9 12" type="primary">mfd</name>
    <name evidence="12" type="ORF">H9864_05600</name>
</gene>
<dbReference type="AlphaFoldDB" id="A0A9E2KL79"/>
<dbReference type="HAMAP" id="MF_00969">
    <property type="entry name" value="TRCF"/>
    <property type="match status" value="1"/>
</dbReference>
<comment type="similarity">
    <text evidence="9">In the N-terminal section; belongs to the UvrB family.</text>
</comment>
<dbReference type="NCBIfam" id="TIGR00580">
    <property type="entry name" value="mfd"/>
    <property type="match status" value="1"/>
</dbReference>
<keyword evidence="5" id="KW-0347">Helicase</keyword>
<dbReference type="Pfam" id="PF00270">
    <property type="entry name" value="DEAD"/>
    <property type="match status" value="1"/>
</dbReference>
<dbReference type="InterPro" id="IPR037235">
    <property type="entry name" value="TRCF-like_C_D7"/>
</dbReference>
<dbReference type="InterPro" id="IPR047112">
    <property type="entry name" value="RecG/Mfd"/>
</dbReference>
<dbReference type="SMART" id="SM00982">
    <property type="entry name" value="TRCF"/>
    <property type="match status" value="1"/>
</dbReference>
<comment type="function">
    <text evidence="9">Couples transcription and DNA repair by recognizing RNA polymerase (RNAP) stalled at DNA lesions. Mediates ATP-dependent release of RNAP and its truncated transcript from the DNA, and recruitment of nucleotide excision repair machinery to the damaged site.</text>
</comment>
<comment type="similarity">
    <text evidence="9">In the C-terminal section; belongs to the helicase family. RecG subfamily.</text>
</comment>
<dbReference type="Pfam" id="PF17757">
    <property type="entry name" value="UvrB_inter"/>
    <property type="match status" value="1"/>
</dbReference>
<dbReference type="Gene3D" id="3.40.50.11180">
    <property type="match status" value="1"/>
</dbReference>
<feature type="domain" description="Helicase C-terminal" evidence="11">
    <location>
        <begin position="796"/>
        <end position="962"/>
    </location>
</feature>
<dbReference type="SUPFAM" id="SSF52540">
    <property type="entry name" value="P-loop containing nucleoside triphosphate hydrolases"/>
    <property type="match status" value="3"/>
</dbReference>
<evidence type="ECO:0000256" key="8">
    <source>
        <dbReference type="ARBA" id="ARBA00023204"/>
    </source>
</evidence>
<evidence type="ECO:0000256" key="7">
    <source>
        <dbReference type="ARBA" id="ARBA00023125"/>
    </source>
</evidence>
<dbReference type="InterPro" id="IPR011545">
    <property type="entry name" value="DEAD/DEAH_box_helicase_dom"/>
</dbReference>
<keyword evidence="4 9" id="KW-0378">Hydrolase</keyword>
<evidence type="ECO:0000256" key="4">
    <source>
        <dbReference type="ARBA" id="ARBA00022801"/>
    </source>
</evidence>
<dbReference type="Gene3D" id="3.30.2060.10">
    <property type="entry name" value="Penicillin-binding protein 1b domain"/>
    <property type="match status" value="1"/>
</dbReference>
<dbReference type="InterPro" id="IPR036101">
    <property type="entry name" value="CarD-like/TRCF_RID_sf"/>
</dbReference>
<dbReference type="InterPro" id="IPR027417">
    <property type="entry name" value="P-loop_NTPase"/>
</dbReference>
<evidence type="ECO:0000259" key="10">
    <source>
        <dbReference type="PROSITE" id="PS51192"/>
    </source>
</evidence>
<feature type="domain" description="Helicase ATP-binding" evidence="10">
    <location>
        <begin position="626"/>
        <end position="787"/>
    </location>
</feature>
<dbReference type="GO" id="GO:0016787">
    <property type="term" value="F:hydrolase activity"/>
    <property type="evidence" value="ECO:0007669"/>
    <property type="project" value="UniProtKB-KW"/>
</dbReference>
<dbReference type="GO" id="GO:0005524">
    <property type="term" value="F:ATP binding"/>
    <property type="evidence" value="ECO:0007669"/>
    <property type="project" value="UniProtKB-UniRule"/>
</dbReference>
<dbReference type="Pfam" id="PF02559">
    <property type="entry name" value="CarD_TRCF_RID"/>
    <property type="match status" value="1"/>
</dbReference>
<comment type="subcellular location">
    <subcellularLocation>
        <location evidence="9">Cytoplasm</location>
    </subcellularLocation>
</comment>
<evidence type="ECO:0000256" key="6">
    <source>
        <dbReference type="ARBA" id="ARBA00022840"/>
    </source>
</evidence>
<evidence type="ECO:0000256" key="3">
    <source>
        <dbReference type="ARBA" id="ARBA00022763"/>
    </source>
</evidence>
<keyword evidence="3 9" id="KW-0227">DNA damage</keyword>
<proteinExistence type="inferred from homology"/>
<evidence type="ECO:0000313" key="12">
    <source>
        <dbReference type="EMBL" id="MBU3819829.1"/>
    </source>
</evidence>
<evidence type="ECO:0000256" key="9">
    <source>
        <dbReference type="HAMAP-Rule" id="MF_00969"/>
    </source>
</evidence>
<dbReference type="GO" id="GO:0003684">
    <property type="term" value="F:damaged DNA binding"/>
    <property type="evidence" value="ECO:0007669"/>
    <property type="project" value="InterPro"/>
</dbReference>
<dbReference type="Gene3D" id="2.40.10.170">
    <property type="match status" value="1"/>
</dbReference>
<dbReference type="PROSITE" id="PS51194">
    <property type="entry name" value="HELICASE_CTER"/>
    <property type="match status" value="1"/>
</dbReference>
<name>A0A9E2KL79_9FIRM</name>
<comment type="caution">
    <text evidence="12">The sequence shown here is derived from an EMBL/GenBank/DDBJ whole genome shotgun (WGS) entry which is preliminary data.</text>
</comment>